<feature type="domain" description="ChsH2 C-terminal OB-fold" evidence="1">
    <location>
        <begin position="73"/>
        <end position="130"/>
    </location>
</feature>
<dbReference type="InterPro" id="IPR012340">
    <property type="entry name" value="NA-bd_OB-fold"/>
</dbReference>
<dbReference type="InterPro" id="IPR002878">
    <property type="entry name" value="ChsH2_C"/>
</dbReference>
<dbReference type="GeneID" id="42801613"/>
<dbReference type="InterPro" id="IPR022002">
    <property type="entry name" value="ChsH2_Znr"/>
</dbReference>
<dbReference type="PANTHER" id="PTHR34075:SF4">
    <property type="entry name" value="DUF35 DOMAIN-CONTAINING PROTEIN"/>
    <property type="match status" value="1"/>
</dbReference>
<evidence type="ECO:0000313" key="6">
    <source>
        <dbReference type="Proteomes" id="UP000582213"/>
    </source>
</evidence>
<evidence type="ECO:0000313" key="5">
    <source>
        <dbReference type="Proteomes" id="UP000427373"/>
    </source>
</evidence>
<dbReference type="Pfam" id="PF12172">
    <property type="entry name" value="zf-ChsH2"/>
    <property type="match status" value="1"/>
</dbReference>
<keyword evidence="4" id="KW-0238">DNA-binding</keyword>
<dbReference type="SUPFAM" id="SSF50249">
    <property type="entry name" value="Nucleic acid-binding proteins"/>
    <property type="match status" value="1"/>
</dbReference>
<dbReference type="KEGG" id="soh:D1869_10180"/>
<dbReference type="Gene3D" id="2.40.50.140">
    <property type="entry name" value="Nucleic acid-binding proteins"/>
    <property type="match status" value="1"/>
</dbReference>
<protein>
    <submittedName>
        <fullName evidence="4">DNA-binding protein</fullName>
    </submittedName>
</protein>
<name>A0A650CIC0_SULOH</name>
<feature type="domain" description="ChsH2 rubredoxin-like zinc ribbon" evidence="2">
    <location>
        <begin position="37"/>
        <end position="69"/>
    </location>
</feature>
<dbReference type="GO" id="GO:0003677">
    <property type="term" value="F:DNA binding"/>
    <property type="evidence" value="ECO:0007669"/>
    <property type="project" value="UniProtKB-KW"/>
</dbReference>
<evidence type="ECO:0000259" key="2">
    <source>
        <dbReference type="Pfam" id="PF12172"/>
    </source>
</evidence>
<dbReference type="PANTHER" id="PTHR34075">
    <property type="entry name" value="BLR3430 PROTEIN"/>
    <property type="match status" value="1"/>
</dbReference>
<sequence length="142" mass="16295">MSWDKIGIEDKLLSWHEIMEAEEYVYTVGVAGEEFFNGLKHKKIIGGKCPKCGRIYVPARLYCEECFVKNDFVEVTTKPYIDTYTVVYKDDEGNKLEKPQVIALIRFEATHGGLLAYVEGEVNIGKEVEILEYKIPLIVRVK</sequence>
<accession>A0A650CIC0</accession>
<dbReference type="Gene3D" id="6.10.30.10">
    <property type="match status" value="1"/>
</dbReference>
<reference evidence="3 6" key="2">
    <citation type="submission" date="2020-08" db="EMBL/GenBank/DDBJ databases">
        <title>Genomic Encyclopedia of Type Strains, Phase IV (KMG-IV): sequencing the most valuable type-strain genomes for metagenomic binning, comparative biology and taxonomic classification.</title>
        <authorList>
            <person name="Goeker M."/>
        </authorList>
    </citation>
    <scope>NUCLEOTIDE SEQUENCE [LARGE SCALE GENOMIC DNA]</scope>
    <source>
        <strain evidence="3 6">DSM 12421</strain>
    </source>
</reference>
<keyword evidence="5" id="KW-1185">Reference proteome</keyword>
<dbReference type="InterPro" id="IPR052513">
    <property type="entry name" value="Thioester_dehydratase-like"/>
</dbReference>
<dbReference type="RefSeq" id="WP_156014998.1">
    <property type="nucleotide sequence ID" value="NZ_CP045484.1"/>
</dbReference>
<dbReference type="EMBL" id="JACHFY010000007">
    <property type="protein sequence ID" value="MBB5253813.1"/>
    <property type="molecule type" value="Genomic_DNA"/>
</dbReference>
<evidence type="ECO:0000313" key="3">
    <source>
        <dbReference type="EMBL" id="MBB5253813.1"/>
    </source>
</evidence>
<gene>
    <name evidence="4" type="ORF">D1869_10180</name>
    <name evidence="3" type="ORF">HNQ62_001584</name>
</gene>
<dbReference type="EMBL" id="CP045484">
    <property type="protein sequence ID" value="QGR17513.1"/>
    <property type="molecule type" value="Genomic_DNA"/>
</dbReference>
<evidence type="ECO:0000259" key="1">
    <source>
        <dbReference type="Pfam" id="PF01796"/>
    </source>
</evidence>
<dbReference type="OrthoDB" id="9573at2157"/>
<reference evidence="4 5" key="1">
    <citation type="submission" date="2019-10" db="EMBL/GenBank/DDBJ databases">
        <title>Genome Sequences from Six Type Strain Members of the Archaeal Family Sulfolobaceae: Acidianus ambivalens, Acidianus infernus, Metallosphaera prunae, Stygiolobus azoricus, Sulfolobus metallicus, and Sulfurisphaera ohwakuensis.</title>
        <authorList>
            <person name="Counts J.A."/>
            <person name="Kelly R.M."/>
        </authorList>
    </citation>
    <scope>NUCLEOTIDE SEQUENCE [LARGE SCALE GENOMIC DNA]</scope>
    <source>
        <strain evidence="4 5">TA-1</strain>
    </source>
</reference>
<proteinExistence type="predicted"/>
<dbReference type="Proteomes" id="UP000582213">
    <property type="component" value="Unassembled WGS sequence"/>
</dbReference>
<dbReference type="AlphaFoldDB" id="A0A650CIC0"/>
<dbReference type="Proteomes" id="UP000427373">
    <property type="component" value="Chromosome"/>
</dbReference>
<evidence type="ECO:0000313" key="4">
    <source>
        <dbReference type="EMBL" id="QGR17513.1"/>
    </source>
</evidence>
<dbReference type="Pfam" id="PF01796">
    <property type="entry name" value="OB_ChsH2_C"/>
    <property type="match status" value="1"/>
</dbReference>
<organism evidence="4 5">
    <name type="scientific">Sulfurisphaera ohwakuensis</name>
    <dbReference type="NCBI Taxonomy" id="69656"/>
    <lineage>
        <taxon>Archaea</taxon>
        <taxon>Thermoproteota</taxon>
        <taxon>Thermoprotei</taxon>
        <taxon>Sulfolobales</taxon>
        <taxon>Sulfolobaceae</taxon>
        <taxon>Sulfurisphaera</taxon>
    </lineage>
</organism>